<keyword evidence="2" id="KW-1185">Reference proteome</keyword>
<protein>
    <recommendedName>
        <fullName evidence="3">Tubby C-terminal-like domain-containing protein</fullName>
    </recommendedName>
</protein>
<dbReference type="AlphaFoldDB" id="A0A4Q0A3K0"/>
<sequence>MGGMCTRHCQPEYEEMVEESHGPTTYSIDRDSVFSSTRHISDETGRVVFVKKTDRLGLHKELFDATTNEVIWEHRSKQFLIHKRKYAYRRLPIKVTLSLEWGLHRTKYNFQWQGARYHWKNPSVFGADYQCTADQSGEVLAEFKGNLLSRHVGSLTIYPLARSMTGFPELLIFSLIDLIELQPNSVNSD</sequence>
<name>A0A4Q0A3K0_9FUNG</name>
<accession>A0A4Q0A3K0</accession>
<dbReference type="EMBL" id="ML002208">
    <property type="protein sequence ID" value="RKP40458.1"/>
    <property type="molecule type" value="Genomic_DNA"/>
</dbReference>
<proteinExistence type="predicted"/>
<reference evidence="2" key="1">
    <citation type="journal article" date="2018" name="Nat. Microbiol.">
        <title>Leveraging single-cell genomics to expand the fungal tree of life.</title>
        <authorList>
            <person name="Ahrendt S.R."/>
            <person name="Quandt C.A."/>
            <person name="Ciobanu D."/>
            <person name="Clum A."/>
            <person name="Salamov A."/>
            <person name="Andreopoulos B."/>
            <person name="Cheng J.F."/>
            <person name="Woyke T."/>
            <person name="Pelin A."/>
            <person name="Henrissat B."/>
            <person name="Reynolds N.K."/>
            <person name="Benny G.L."/>
            <person name="Smith M.E."/>
            <person name="James T.Y."/>
            <person name="Grigoriev I.V."/>
        </authorList>
    </citation>
    <scope>NUCLEOTIDE SEQUENCE [LARGE SCALE GENOMIC DNA]</scope>
    <source>
        <strain evidence="2">RSA 468</strain>
    </source>
</reference>
<evidence type="ECO:0000313" key="1">
    <source>
        <dbReference type="EMBL" id="RKP40458.1"/>
    </source>
</evidence>
<gene>
    <name evidence="1" type="ORF">BJ085DRAFT_30473</name>
</gene>
<dbReference type="Proteomes" id="UP000268162">
    <property type="component" value="Unassembled WGS sequence"/>
</dbReference>
<evidence type="ECO:0008006" key="3">
    <source>
        <dbReference type="Google" id="ProtNLM"/>
    </source>
</evidence>
<evidence type="ECO:0000313" key="2">
    <source>
        <dbReference type="Proteomes" id="UP000268162"/>
    </source>
</evidence>
<organism evidence="1 2">
    <name type="scientific">Dimargaris cristalligena</name>
    <dbReference type="NCBI Taxonomy" id="215637"/>
    <lineage>
        <taxon>Eukaryota</taxon>
        <taxon>Fungi</taxon>
        <taxon>Fungi incertae sedis</taxon>
        <taxon>Zoopagomycota</taxon>
        <taxon>Kickxellomycotina</taxon>
        <taxon>Dimargaritomycetes</taxon>
        <taxon>Dimargaritales</taxon>
        <taxon>Dimargaritaceae</taxon>
        <taxon>Dimargaris</taxon>
    </lineage>
</organism>